<protein>
    <submittedName>
        <fullName evidence="1">Uncharacterized protein</fullName>
    </submittedName>
</protein>
<dbReference type="RefSeq" id="WP_060816747.1">
    <property type="nucleotide sequence ID" value="NZ_FCOC02000001.1"/>
</dbReference>
<organism evidence="1 2">
    <name type="scientific">Caballeronia sordidicola</name>
    <name type="common">Burkholderia sordidicola</name>
    <dbReference type="NCBI Taxonomy" id="196367"/>
    <lineage>
        <taxon>Bacteria</taxon>
        <taxon>Pseudomonadati</taxon>
        <taxon>Pseudomonadota</taxon>
        <taxon>Betaproteobacteria</taxon>
        <taxon>Burkholderiales</taxon>
        <taxon>Burkholderiaceae</taxon>
        <taxon>Caballeronia</taxon>
    </lineage>
</organism>
<dbReference type="EMBL" id="FCOC02000001">
    <property type="protein sequence ID" value="SAL09742.1"/>
    <property type="molecule type" value="Genomic_DNA"/>
</dbReference>
<dbReference type="AlphaFoldDB" id="A0A158EQ75"/>
<proteinExistence type="predicted"/>
<reference evidence="1 2" key="1">
    <citation type="submission" date="2016-01" db="EMBL/GenBank/DDBJ databases">
        <authorList>
            <person name="Oliw E.H."/>
        </authorList>
    </citation>
    <scope>NUCLEOTIDE SEQUENCE [LARGE SCALE GENOMIC DNA]</scope>
    <source>
        <strain evidence="1">LMG 22029</strain>
    </source>
</reference>
<evidence type="ECO:0000313" key="2">
    <source>
        <dbReference type="Proteomes" id="UP000054893"/>
    </source>
</evidence>
<gene>
    <name evidence="1" type="ORF">AWB64_00189</name>
</gene>
<name>A0A158EQ75_CABSO</name>
<evidence type="ECO:0000313" key="1">
    <source>
        <dbReference type="EMBL" id="SAL09742.1"/>
    </source>
</evidence>
<dbReference type="Proteomes" id="UP000054893">
    <property type="component" value="Unassembled WGS sequence"/>
</dbReference>
<accession>A0A158EQ75</accession>
<sequence>MMAADSLRFIVPSGVSPCWPSPCRRACRASASAPHIAQHPATLSPVQASCLERARPMAVAAFPGALAASSAAPPGRRCPERQRGAKAEGKIKGRGTWPLENPVCTWGWRGTRQGAAAYRGGAQYRIGIGEVACFVRWTAPVLDGTTP</sequence>
<dbReference type="OrthoDB" id="7031904at2"/>